<evidence type="ECO:0000313" key="2">
    <source>
        <dbReference type="Proteomes" id="UP000790347"/>
    </source>
</evidence>
<dbReference type="AlphaFoldDB" id="A0A922HZF9"/>
<protein>
    <submittedName>
        <fullName evidence="1">Uncharacterized protein</fullName>
    </submittedName>
</protein>
<comment type="caution">
    <text evidence="1">The sequence shown here is derived from an EMBL/GenBank/DDBJ whole genome shotgun (WGS) entry which is preliminary data.</text>
</comment>
<reference evidence="1" key="1">
    <citation type="submission" date="2013-05" db="EMBL/GenBank/DDBJ databases">
        <authorList>
            <person name="Yim A.K.Y."/>
            <person name="Chan T.F."/>
            <person name="Ji K.M."/>
            <person name="Liu X.Y."/>
            <person name="Zhou J.W."/>
            <person name="Li R.Q."/>
            <person name="Yang K.Y."/>
            <person name="Li J."/>
            <person name="Li M."/>
            <person name="Law P.T.W."/>
            <person name="Wu Y.L."/>
            <person name="Cai Z.L."/>
            <person name="Qin H."/>
            <person name="Bao Y."/>
            <person name="Leung R.K.K."/>
            <person name="Ng P.K.S."/>
            <person name="Zou J."/>
            <person name="Zhong X.J."/>
            <person name="Ran P.X."/>
            <person name="Zhong N.S."/>
            <person name="Liu Z.G."/>
            <person name="Tsui S.K.W."/>
        </authorList>
    </citation>
    <scope>NUCLEOTIDE SEQUENCE</scope>
    <source>
        <strain evidence="1">Derf</strain>
        <tissue evidence="1">Whole organism</tissue>
    </source>
</reference>
<dbReference type="Proteomes" id="UP000790347">
    <property type="component" value="Unassembled WGS sequence"/>
</dbReference>
<evidence type="ECO:0000313" key="1">
    <source>
        <dbReference type="EMBL" id="KAH9516963.1"/>
    </source>
</evidence>
<proteinExistence type="predicted"/>
<reference evidence="1" key="2">
    <citation type="journal article" date="2022" name="Res Sq">
        <title>Comparative Genomics Reveals Insights into the Divergent Evolution of Astigmatic Mites and Household Pest Adaptations.</title>
        <authorList>
            <person name="Xiong Q."/>
            <person name="Wan A.T.-Y."/>
            <person name="Liu X.-Y."/>
            <person name="Fung C.S.-H."/>
            <person name="Xiao X."/>
            <person name="Malainual N."/>
            <person name="Hou J."/>
            <person name="Wang L."/>
            <person name="Wang M."/>
            <person name="Yang K."/>
            <person name="Cui Y."/>
            <person name="Leung E."/>
            <person name="Nong W."/>
            <person name="Shin S.-K."/>
            <person name="Au S."/>
            <person name="Jeong K.Y."/>
            <person name="Chew F.T."/>
            <person name="Hui J."/>
            <person name="Leung T.F."/>
            <person name="Tungtrongchitr A."/>
            <person name="Zhong N."/>
            <person name="Liu Z."/>
            <person name="Tsui S."/>
        </authorList>
    </citation>
    <scope>NUCLEOTIDE SEQUENCE</scope>
    <source>
        <strain evidence="1">Derf</strain>
        <tissue evidence="1">Whole organism</tissue>
    </source>
</reference>
<dbReference type="EMBL" id="ASGP02000003">
    <property type="protein sequence ID" value="KAH9516963.1"/>
    <property type="molecule type" value="Genomic_DNA"/>
</dbReference>
<organism evidence="1 2">
    <name type="scientific">Dermatophagoides farinae</name>
    <name type="common">American house dust mite</name>
    <dbReference type="NCBI Taxonomy" id="6954"/>
    <lineage>
        <taxon>Eukaryota</taxon>
        <taxon>Metazoa</taxon>
        <taxon>Ecdysozoa</taxon>
        <taxon>Arthropoda</taxon>
        <taxon>Chelicerata</taxon>
        <taxon>Arachnida</taxon>
        <taxon>Acari</taxon>
        <taxon>Acariformes</taxon>
        <taxon>Sarcoptiformes</taxon>
        <taxon>Astigmata</taxon>
        <taxon>Psoroptidia</taxon>
        <taxon>Analgoidea</taxon>
        <taxon>Pyroglyphidae</taxon>
        <taxon>Dermatophagoidinae</taxon>
        <taxon>Dermatophagoides</taxon>
    </lineage>
</organism>
<accession>A0A922HZF9</accession>
<keyword evidence="2" id="KW-1185">Reference proteome</keyword>
<sequence length="71" mass="8097">MAARRIPEKDSLEFHCQLPLFIPFDFIVHRVLAVDFLCSNKKKQNPKKIGQINAPKKNVTSSKCGLPFLND</sequence>
<gene>
    <name evidence="1" type="ORF">DERF_007666</name>
</gene>
<name>A0A922HZF9_DERFA</name>